<keyword evidence="4" id="KW-0472">Membrane</keyword>
<keyword evidence="1" id="KW-0433">Leucine-rich repeat</keyword>
<dbReference type="SMART" id="SM00082">
    <property type="entry name" value="LRRCT"/>
    <property type="match status" value="1"/>
</dbReference>
<dbReference type="PANTHER" id="PTHR24364">
    <property type="entry name" value="LP06937P"/>
    <property type="match status" value="1"/>
</dbReference>
<keyword evidence="4" id="KW-0812">Transmembrane</keyword>
<evidence type="ECO:0000313" key="8">
    <source>
        <dbReference type="RefSeq" id="XP_030641200.1"/>
    </source>
</evidence>
<gene>
    <name evidence="8" type="primary">tpbg</name>
</gene>
<dbReference type="AlphaFoldDB" id="A0A6J2W6Y7"/>
<feature type="domain" description="LRRCT" evidence="6">
    <location>
        <begin position="250"/>
        <end position="301"/>
    </location>
</feature>
<evidence type="ECO:0000256" key="4">
    <source>
        <dbReference type="SAM" id="Phobius"/>
    </source>
</evidence>
<dbReference type="GO" id="GO:0090090">
    <property type="term" value="P:negative regulation of canonical Wnt signaling pathway"/>
    <property type="evidence" value="ECO:0007669"/>
    <property type="project" value="TreeGrafter"/>
</dbReference>
<dbReference type="InterPro" id="IPR001611">
    <property type="entry name" value="Leu-rich_rpt"/>
</dbReference>
<dbReference type="RefSeq" id="XP_030641200.1">
    <property type="nucleotide sequence ID" value="XM_030785340.1"/>
</dbReference>
<dbReference type="CTD" id="7162"/>
<dbReference type="InterPro" id="IPR003591">
    <property type="entry name" value="Leu-rich_rpt_typical-subtyp"/>
</dbReference>
<dbReference type="FunCoup" id="A0A6J2W6Y7">
    <property type="interactions" value="420"/>
</dbReference>
<evidence type="ECO:0000259" key="6">
    <source>
        <dbReference type="SMART" id="SM00082"/>
    </source>
</evidence>
<dbReference type="PANTHER" id="PTHR24364:SF21">
    <property type="entry name" value="TROPHOBLAST GLYCOPROTEIN B"/>
    <property type="match status" value="1"/>
</dbReference>
<evidence type="ECO:0000259" key="5">
    <source>
        <dbReference type="SMART" id="SM00013"/>
    </source>
</evidence>
<dbReference type="PROSITE" id="PS51450">
    <property type="entry name" value="LRR"/>
    <property type="match status" value="1"/>
</dbReference>
<accession>A0A6J2W6Y7</accession>
<dbReference type="SUPFAM" id="SSF52058">
    <property type="entry name" value="L domain-like"/>
    <property type="match status" value="1"/>
</dbReference>
<dbReference type="InterPro" id="IPR000372">
    <property type="entry name" value="LRRNT"/>
</dbReference>
<feature type="transmembrane region" description="Helical" evidence="4">
    <location>
        <begin position="314"/>
        <end position="334"/>
    </location>
</feature>
<dbReference type="SMART" id="SM00013">
    <property type="entry name" value="LRRNT"/>
    <property type="match status" value="1"/>
</dbReference>
<protein>
    <submittedName>
        <fullName evidence="8">Trophoblast glycoprotein</fullName>
    </submittedName>
</protein>
<name>A0A6J2W6Y7_CHACN</name>
<keyword evidence="4" id="KW-1133">Transmembrane helix</keyword>
<feature type="domain" description="LRRNT" evidence="5">
    <location>
        <begin position="39"/>
        <end position="71"/>
    </location>
</feature>
<sequence length="378" mass="42716">MHEVGSLSWLNVAKYQVDVGQFSLGVIFLLFFSIVPSSACPDKCVCNATTVQCLNQNLVEIPRPLPTNTETLIVTGNNISRLTNDSFPVRLEYLTKLNLSGNGIEQVDPEAFTNLPNLVLCELSNNNIREFSPDAFSKDNKIEKLIMSRSVYSSSYVDVISKLLRRTTRVTHLVLSNNDLPILPPDMFSNLSSLSVLDLRNNSIVDLKNVYLGNRELTKLDLQDNSLKVLYNSTLQNFSLSKLEVTLSGNPWFCDCNMADMLVWLNTHDQVVDKMDLSCTSPENLNQSKLLQLASSQLQCKFSGNMKNVLETSYVFLGMVLALIGVIFLLVLYLNRKGIKRWMHNIRDACRDHMEGYHYRYEINTDPRLANLSLNSDV</sequence>
<evidence type="ECO:0000256" key="1">
    <source>
        <dbReference type="ARBA" id="ARBA00022614"/>
    </source>
</evidence>
<proteinExistence type="predicted"/>
<keyword evidence="2" id="KW-0732">Signal</keyword>
<keyword evidence="3" id="KW-0677">Repeat</keyword>
<evidence type="ECO:0000256" key="3">
    <source>
        <dbReference type="ARBA" id="ARBA00022737"/>
    </source>
</evidence>
<dbReference type="Gene3D" id="3.80.10.10">
    <property type="entry name" value="Ribonuclease Inhibitor"/>
    <property type="match status" value="1"/>
</dbReference>
<dbReference type="InterPro" id="IPR052286">
    <property type="entry name" value="Wnt_signaling_inhibitor"/>
</dbReference>
<evidence type="ECO:0000313" key="7">
    <source>
        <dbReference type="Proteomes" id="UP000504632"/>
    </source>
</evidence>
<reference evidence="8" key="1">
    <citation type="submission" date="2025-08" db="UniProtKB">
        <authorList>
            <consortium name="RefSeq"/>
        </authorList>
    </citation>
    <scope>IDENTIFICATION</scope>
</reference>
<dbReference type="Proteomes" id="UP000504632">
    <property type="component" value="Chromosome 9"/>
</dbReference>
<organism evidence="7 8">
    <name type="scientific">Chanos chanos</name>
    <name type="common">Milkfish</name>
    <name type="synonym">Mugil chanos</name>
    <dbReference type="NCBI Taxonomy" id="29144"/>
    <lineage>
        <taxon>Eukaryota</taxon>
        <taxon>Metazoa</taxon>
        <taxon>Chordata</taxon>
        <taxon>Craniata</taxon>
        <taxon>Vertebrata</taxon>
        <taxon>Euteleostomi</taxon>
        <taxon>Actinopterygii</taxon>
        <taxon>Neopterygii</taxon>
        <taxon>Teleostei</taxon>
        <taxon>Ostariophysi</taxon>
        <taxon>Gonorynchiformes</taxon>
        <taxon>Chanidae</taxon>
        <taxon>Chanos</taxon>
    </lineage>
</organism>
<dbReference type="InterPro" id="IPR032675">
    <property type="entry name" value="LRR_dom_sf"/>
</dbReference>
<keyword evidence="7" id="KW-1185">Reference proteome</keyword>
<dbReference type="InParanoid" id="A0A6J2W6Y7"/>
<dbReference type="OrthoDB" id="1574204at2759"/>
<evidence type="ECO:0000256" key="2">
    <source>
        <dbReference type="ARBA" id="ARBA00022729"/>
    </source>
</evidence>
<dbReference type="GeneID" id="115821519"/>
<dbReference type="Pfam" id="PF13855">
    <property type="entry name" value="LRR_8"/>
    <property type="match status" value="2"/>
</dbReference>
<dbReference type="SMART" id="SM00369">
    <property type="entry name" value="LRR_TYP"/>
    <property type="match status" value="5"/>
</dbReference>
<dbReference type="InterPro" id="IPR000483">
    <property type="entry name" value="Cys-rich_flank_reg_C"/>
</dbReference>
<dbReference type="GO" id="GO:0005886">
    <property type="term" value="C:plasma membrane"/>
    <property type="evidence" value="ECO:0007669"/>
    <property type="project" value="TreeGrafter"/>
</dbReference>